<dbReference type="Pfam" id="PF00107">
    <property type="entry name" value="ADH_zinc_N"/>
    <property type="match status" value="1"/>
</dbReference>
<dbReference type="CDD" id="cd08233">
    <property type="entry name" value="butanediol_DH_like"/>
    <property type="match status" value="1"/>
</dbReference>
<comment type="similarity">
    <text evidence="2 6">Belongs to the zinc-containing alcohol dehydrogenase family.</text>
</comment>
<keyword evidence="4 6" id="KW-0862">Zinc</keyword>
<dbReference type="RefSeq" id="XP_018250605.1">
    <property type="nucleotide sequence ID" value="XM_018391866.1"/>
</dbReference>
<keyword evidence="3 6" id="KW-0479">Metal-binding</keyword>
<name>A0A0J9VPI7_FUSO4</name>
<dbReference type="PANTHER" id="PTHR43161:SF23">
    <property type="entry name" value="(R,R)-BUTANEDIOL DEHYDROGENASE-RELATED"/>
    <property type="match status" value="1"/>
</dbReference>
<dbReference type="GO" id="GO:0034079">
    <property type="term" value="P:butanediol biosynthetic process"/>
    <property type="evidence" value="ECO:0007669"/>
    <property type="project" value="TreeGrafter"/>
</dbReference>
<dbReference type="AlphaFoldDB" id="A0A0J9VPI7"/>
<dbReference type="InterPro" id="IPR020843">
    <property type="entry name" value="ER"/>
</dbReference>
<dbReference type="Gene3D" id="3.90.180.10">
    <property type="entry name" value="Medium-chain alcohol dehydrogenases, catalytic domain"/>
    <property type="match status" value="1"/>
</dbReference>
<accession>A0A0J9VPI7</accession>
<organism evidence="8 9">
    <name type="scientific">Fusarium oxysporum f. sp. lycopersici (strain 4287 / CBS 123668 / FGSC 9935 / NRRL 34936)</name>
    <name type="common">Fusarium vascular wilt of tomato</name>
    <dbReference type="NCBI Taxonomy" id="426428"/>
    <lineage>
        <taxon>Eukaryota</taxon>
        <taxon>Fungi</taxon>
        <taxon>Dikarya</taxon>
        <taxon>Ascomycota</taxon>
        <taxon>Pezizomycotina</taxon>
        <taxon>Sordariomycetes</taxon>
        <taxon>Hypocreomycetidae</taxon>
        <taxon>Hypocreales</taxon>
        <taxon>Nectriaceae</taxon>
        <taxon>Fusarium</taxon>
        <taxon>Fusarium oxysporum species complex</taxon>
    </lineage>
</organism>
<dbReference type="VEuPathDB" id="FungiDB:FOXG_12135"/>
<feature type="domain" description="Enoyl reductase (ER)" evidence="7">
    <location>
        <begin position="39"/>
        <end position="381"/>
    </location>
</feature>
<dbReference type="InterPro" id="IPR013154">
    <property type="entry name" value="ADH-like_N"/>
</dbReference>
<dbReference type="GO" id="GO:0005737">
    <property type="term" value="C:cytoplasm"/>
    <property type="evidence" value="ECO:0007669"/>
    <property type="project" value="TreeGrafter"/>
</dbReference>
<evidence type="ECO:0000256" key="3">
    <source>
        <dbReference type="ARBA" id="ARBA00022723"/>
    </source>
</evidence>
<dbReference type="EMBL" id="DS231711">
    <property type="protein sequence ID" value="KNB12559.1"/>
    <property type="molecule type" value="Genomic_DNA"/>
</dbReference>
<evidence type="ECO:0000313" key="8">
    <source>
        <dbReference type="EMBL" id="KNB12560.1"/>
    </source>
</evidence>
<sequence>MKLPVTSLTKLFNQRFRGPVSRNINRSFYATMRAARYYGIKDIRVEQVPEPSVQPGQVKVAPKFVGICGTDLHEYLGGPNFCPTKPHPLTSESIPVTLGHEFSGIISEVGPGVTGFEVGQPCAVQPTLFCGHCAACHTSAENVCHTGGFLGLSGGGGGLSESVCVNATHVFALPKDLPLEIGALVEPLSVAWHAMSAAPEINEKSKVTILGGGPIGLAMILCLKAKGVSEIIVSEVAASRQEFARQFGATKVVNPIKEDLNEVVLGLTGGLGADVVFDCAGVPASVKGACEVVRTRGTVVNIAIWEKEIPFNPNWLTFKESAYKSVLGYQREDFQAVIDNLASGAIKPSQMITRKIKMENIVEDGINALITDKDNQVKILVDINDK</sequence>
<dbReference type="Proteomes" id="UP000009097">
    <property type="component" value="Unassembled WGS sequence"/>
</dbReference>
<evidence type="ECO:0000256" key="2">
    <source>
        <dbReference type="ARBA" id="ARBA00008072"/>
    </source>
</evidence>
<evidence type="ECO:0000259" key="7">
    <source>
        <dbReference type="SMART" id="SM00829"/>
    </source>
</evidence>
<dbReference type="KEGG" id="fox:FOXG_12135"/>
<dbReference type="PANTHER" id="PTHR43161">
    <property type="entry name" value="SORBITOL DEHYDROGENASE"/>
    <property type="match status" value="1"/>
</dbReference>
<comment type="cofactor">
    <cofactor evidence="1 6">
        <name>Zn(2+)</name>
        <dbReference type="ChEBI" id="CHEBI:29105"/>
    </cofactor>
</comment>
<dbReference type="InterPro" id="IPR013149">
    <property type="entry name" value="ADH-like_C"/>
</dbReference>
<dbReference type="InterPro" id="IPR002328">
    <property type="entry name" value="ADH_Zn_CS"/>
</dbReference>
<dbReference type="GO" id="GO:0000721">
    <property type="term" value="F:(R,R)-butanediol dehydrogenase activity"/>
    <property type="evidence" value="ECO:0007669"/>
    <property type="project" value="TreeGrafter"/>
</dbReference>
<dbReference type="InterPro" id="IPR011032">
    <property type="entry name" value="GroES-like_sf"/>
</dbReference>
<evidence type="ECO:0000313" key="9">
    <source>
        <dbReference type="Proteomes" id="UP000009097"/>
    </source>
</evidence>
<dbReference type="InterPro" id="IPR036291">
    <property type="entry name" value="NAD(P)-bd_dom_sf"/>
</dbReference>
<evidence type="ECO:0000256" key="6">
    <source>
        <dbReference type="RuleBase" id="RU361277"/>
    </source>
</evidence>
<dbReference type="Pfam" id="PF08240">
    <property type="entry name" value="ADH_N"/>
    <property type="match status" value="1"/>
</dbReference>
<dbReference type="PROSITE" id="PS00059">
    <property type="entry name" value="ADH_ZINC"/>
    <property type="match status" value="1"/>
</dbReference>
<dbReference type="GO" id="GO:0008270">
    <property type="term" value="F:zinc ion binding"/>
    <property type="evidence" value="ECO:0007669"/>
    <property type="project" value="InterPro"/>
</dbReference>
<dbReference type="SUPFAM" id="SSF51735">
    <property type="entry name" value="NAD(P)-binding Rossmann-fold domains"/>
    <property type="match status" value="1"/>
</dbReference>
<gene>
    <name evidence="8" type="ORF">FOXG_12135</name>
</gene>
<dbReference type="OrthoDB" id="3941538at2759"/>
<reference evidence="8" key="2">
    <citation type="journal article" date="2010" name="Nature">
        <title>Comparative genomics reveals mobile pathogenicity chromosomes in Fusarium.</title>
        <authorList>
            <person name="Ma L.J."/>
            <person name="van der Does H.C."/>
            <person name="Borkovich K.A."/>
            <person name="Coleman J.J."/>
            <person name="Daboussi M.J."/>
            <person name="Di Pietro A."/>
            <person name="Dufresne M."/>
            <person name="Freitag M."/>
            <person name="Grabherr M."/>
            <person name="Henrissat B."/>
            <person name="Houterman P.M."/>
            <person name="Kang S."/>
            <person name="Shim W.B."/>
            <person name="Woloshuk C."/>
            <person name="Xie X."/>
            <person name="Xu J.R."/>
            <person name="Antoniw J."/>
            <person name="Baker S.E."/>
            <person name="Bluhm B.H."/>
            <person name="Breakspear A."/>
            <person name="Brown D.W."/>
            <person name="Butchko R.A."/>
            <person name="Chapman S."/>
            <person name="Coulson R."/>
            <person name="Coutinho P.M."/>
            <person name="Danchin E.G."/>
            <person name="Diener A."/>
            <person name="Gale L.R."/>
            <person name="Gardiner D.M."/>
            <person name="Goff S."/>
            <person name="Hammond-Kosack K.E."/>
            <person name="Hilburn K."/>
            <person name="Hua-Van A."/>
            <person name="Jonkers W."/>
            <person name="Kazan K."/>
            <person name="Kodira C.D."/>
            <person name="Koehrsen M."/>
            <person name="Kumar L."/>
            <person name="Lee Y.H."/>
            <person name="Li L."/>
            <person name="Manners J.M."/>
            <person name="Miranda-Saavedra D."/>
            <person name="Mukherjee M."/>
            <person name="Park G."/>
            <person name="Park J."/>
            <person name="Park S.Y."/>
            <person name="Proctor R.H."/>
            <person name="Regev A."/>
            <person name="Ruiz-Roldan M.C."/>
            <person name="Sain D."/>
            <person name="Sakthikumar S."/>
            <person name="Sykes S."/>
            <person name="Schwartz D.C."/>
            <person name="Turgeon B.G."/>
            <person name="Wapinski I."/>
            <person name="Yoder O."/>
            <person name="Young S."/>
            <person name="Zeng Q."/>
            <person name="Zhou S."/>
            <person name="Galagan J."/>
            <person name="Cuomo C.A."/>
            <person name="Kistler H.C."/>
            <person name="Rep M."/>
        </authorList>
    </citation>
    <scope>NUCLEOTIDE SEQUENCE [LARGE SCALE GENOMIC DNA]</scope>
    <source>
        <strain evidence="8">4287</strain>
    </source>
</reference>
<reference evidence="8" key="1">
    <citation type="submission" date="2007-04" db="EMBL/GenBank/DDBJ databases">
        <authorList>
            <consortium name="The Broad Institute Genome Sequencing Platform"/>
            <person name="Birren B."/>
            <person name="Lander E."/>
            <person name="Galagan J."/>
            <person name="Nusbaum C."/>
            <person name="Devon K."/>
            <person name="Ma L.-J."/>
            <person name="Jaffe D."/>
            <person name="Butler J."/>
            <person name="Alvarez P."/>
            <person name="Gnerre S."/>
            <person name="Grabherr M."/>
            <person name="Kleber M."/>
            <person name="Mauceli E."/>
            <person name="Brockman W."/>
            <person name="MacCallum I.A."/>
            <person name="Young S."/>
            <person name="LaButti K."/>
            <person name="DeCaprio D."/>
            <person name="Crawford M."/>
            <person name="Koehrsen M."/>
            <person name="Engels R."/>
            <person name="Montgomery P."/>
            <person name="Pearson M."/>
            <person name="Howarth C."/>
            <person name="Larson L."/>
            <person name="White J."/>
            <person name="O'Leary S."/>
            <person name="Kodira C."/>
            <person name="Zeng Q."/>
            <person name="Yandava C."/>
            <person name="Alvarado L."/>
            <person name="Kistler C."/>
            <person name="Shim W.-B."/>
            <person name="Kang S."/>
            <person name="Woloshuk C."/>
        </authorList>
    </citation>
    <scope>NUCLEOTIDE SEQUENCE</scope>
    <source>
        <strain evidence="8">4287</strain>
    </source>
</reference>
<evidence type="ECO:0000256" key="1">
    <source>
        <dbReference type="ARBA" id="ARBA00001947"/>
    </source>
</evidence>
<proteinExistence type="inferred from homology"/>
<dbReference type="SUPFAM" id="SSF50129">
    <property type="entry name" value="GroES-like"/>
    <property type="match status" value="1"/>
</dbReference>
<dbReference type="RefSeq" id="XP_018250604.1">
    <property type="nucleotide sequence ID" value="XM_018391865.1"/>
</dbReference>
<dbReference type="GeneID" id="28953489"/>
<protein>
    <recommendedName>
        <fullName evidence="7">Enoyl reductase (ER) domain-containing protein</fullName>
    </recommendedName>
</protein>
<dbReference type="EMBL" id="DS231711">
    <property type="protein sequence ID" value="KNB12560.1"/>
    <property type="molecule type" value="Genomic_DNA"/>
</dbReference>
<dbReference type="SMART" id="SM00829">
    <property type="entry name" value="PKS_ER"/>
    <property type="match status" value="1"/>
</dbReference>
<keyword evidence="5" id="KW-0560">Oxidoreductase</keyword>
<dbReference type="Gene3D" id="3.40.50.720">
    <property type="entry name" value="NAD(P)-binding Rossmann-like Domain"/>
    <property type="match status" value="1"/>
</dbReference>
<evidence type="ECO:0000256" key="4">
    <source>
        <dbReference type="ARBA" id="ARBA00022833"/>
    </source>
</evidence>
<evidence type="ECO:0000256" key="5">
    <source>
        <dbReference type="ARBA" id="ARBA00023002"/>
    </source>
</evidence>